<dbReference type="EMBL" id="SMOL01000160">
    <property type="protein sequence ID" value="KAB2626041.1"/>
    <property type="molecule type" value="Genomic_DNA"/>
</dbReference>
<dbReference type="InterPro" id="IPR012340">
    <property type="entry name" value="NA-bd_OB-fold"/>
</dbReference>
<evidence type="ECO:0000313" key="2">
    <source>
        <dbReference type="Proteomes" id="UP000327157"/>
    </source>
</evidence>
<proteinExistence type="predicted"/>
<name>A0A5N5HIM0_9ROSA</name>
<comment type="caution">
    <text evidence="1">The sequence shown here is derived from an EMBL/GenBank/DDBJ whole genome shotgun (WGS) entry which is preliminary data.</text>
</comment>
<dbReference type="PANTHER" id="PTHR47165">
    <property type="entry name" value="OS03G0429900 PROTEIN"/>
    <property type="match status" value="1"/>
</dbReference>
<dbReference type="Gene3D" id="2.40.50.140">
    <property type="entry name" value="Nucleic acid-binding proteins"/>
    <property type="match status" value="1"/>
</dbReference>
<dbReference type="PANTHER" id="PTHR47165:SF4">
    <property type="entry name" value="OS03G0429900 PROTEIN"/>
    <property type="match status" value="1"/>
</dbReference>
<reference evidence="2" key="2">
    <citation type="submission" date="2019-10" db="EMBL/GenBank/DDBJ databases">
        <title>A de novo genome assembly of a pear dwarfing rootstock.</title>
        <authorList>
            <person name="Wang F."/>
            <person name="Wang J."/>
            <person name="Li S."/>
            <person name="Zhang Y."/>
            <person name="Fang M."/>
            <person name="Ma L."/>
            <person name="Zhao Y."/>
            <person name="Jiang S."/>
        </authorList>
    </citation>
    <scope>NUCLEOTIDE SEQUENCE [LARGE SCALE GENOMIC DNA]</scope>
</reference>
<accession>A0A5N5HIM0</accession>
<keyword evidence="2" id="KW-1185">Reference proteome</keyword>
<dbReference type="Proteomes" id="UP000327157">
    <property type="component" value="Chromosome 16"/>
</dbReference>
<gene>
    <name evidence="1" type="ORF">D8674_017701</name>
</gene>
<dbReference type="SUPFAM" id="SSF50249">
    <property type="entry name" value="Nucleic acid-binding proteins"/>
    <property type="match status" value="1"/>
</dbReference>
<sequence>MYAYRVVSPNYESKTIDELLMLDPTLHKNTSFACEAIVVRFDLTRGWWYKSCPSYNKAVKKTSGLFECNEHGLLNRLPEPWFKINLIVEDRTNQHNFLTLGRHAEKLLRVSCHTLVIEDIYDDQLPLNPTISLIDLQTHAATARKQIMNEATPAPMTPS</sequence>
<dbReference type="AlphaFoldDB" id="A0A5N5HIM0"/>
<reference evidence="1 2" key="1">
    <citation type="submission" date="2019-09" db="EMBL/GenBank/DDBJ databases">
        <authorList>
            <person name="Ou C."/>
        </authorList>
    </citation>
    <scope>NUCLEOTIDE SEQUENCE [LARGE SCALE GENOMIC DNA]</scope>
    <source>
        <strain evidence="1">S2</strain>
        <tissue evidence="1">Leaf</tissue>
    </source>
</reference>
<organism evidence="1 2">
    <name type="scientific">Pyrus ussuriensis x Pyrus communis</name>
    <dbReference type="NCBI Taxonomy" id="2448454"/>
    <lineage>
        <taxon>Eukaryota</taxon>
        <taxon>Viridiplantae</taxon>
        <taxon>Streptophyta</taxon>
        <taxon>Embryophyta</taxon>
        <taxon>Tracheophyta</taxon>
        <taxon>Spermatophyta</taxon>
        <taxon>Magnoliopsida</taxon>
        <taxon>eudicotyledons</taxon>
        <taxon>Gunneridae</taxon>
        <taxon>Pentapetalae</taxon>
        <taxon>rosids</taxon>
        <taxon>fabids</taxon>
        <taxon>Rosales</taxon>
        <taxon>Rosaceae</taxon>
        <taxon>Amygdaloideae</taxon>
        <taxon>Maleae</taxon>
        <taxon>Pyrus</taxon>
    </lineage>
</organism>
<evidence type="ECO:0000313" key="1">
    <source>
        <dbReference type="EMBL" id="KAB2626041.1"/>
    </source>
</evidence>
<protein>
    <submittedName>
        <fullName evidence="1">Uncharacterized protein</fullName>
    </submittedName>
</protein>
<dbReference type="OrthoDB" id="696934at2759"/>
<reference evidence="1 2" key="3">
    <citation type="submission" date="2019-11" db="EMBL/GenBank/DDBJ databases">
        <title>A de novo genome assembly of a pear dwarfing rootstock.</title>
        <authorList>
            <person name="Wang F."/>
            <person name="Wang J."/>
            <person name="Li S."/>
            <person name="Zhang Y."/>
            <person name="Fang M."/>
            <person name="Ma L."/>
            <person name="Zhao Y."/>
            <person name="Jiang S."/>
        </authorList>
    </citation>
    <scope>NUCLEOTIDE SEQUENCE [LARGE SCALE GENOMIC DNA]</scope>
    <source>
        <strain evidence="1">S2</strain>
        <tissue evidence="1">Leaf</tissue>
    </source>
</reference>